<comment type="caution">
    <text evidence="2">The sequence shown here is derived from an EMBL/GenBank/DDBJ whole genome shotgun (WGS) entry which is preliminary data.</text>
</comment>
<dbReference type="PANTHER" id="PTHR28155">
    <property type="entry name" value="ACR243WP"/>
    <property type="match status" value="1"/>
</dbReference>
<gene>
    <name evidence="2" type="ORF">LTR97_006024</name>
</gene>
<dbReference type="Proteomes" id="UP001310594">
    <property type="component" value="Unassembled WGS sequence"/>
</dbReference>
<evidence type="ECO:0008006" key="4">
    <source>
        <dbReference type="Google" id="ProtNLM"/>
    </source>
</evidence>
<dbReference type="Pfam" id="PF08208">
    <property type="entry name" value="RNA_polI_A34"/>
    <property type="match status" value="1"/>
</dbReference>
<evidence type="ECO:0000256" key="1">
    <source>
        <dbReference type="SAM" id="MobiDB-lite"/>
    </source>
</evidence>
<protein>
    <recommendedName>
        <fullName evidence="4">DNA-directed RNA polymerase I subunit RPA34.5</fullName>
    </recommendedName>
</protein>
<feature type="compositionally biased region" description="Acidic residues" evidence="1">
    <location>
        <begin position="91"/>
        <end position="103"/>
    </location>
</feature>
<accession>A0AAN7ZNJ8</accession>
<proteinExistence type="predicted"/>
<sequence>MAKAAGKPAPQKRSKSPSAKAKEALPKAQYKSNEIVVDSDSDEVPATSKSGKKETRKPAPAVKPKAEAHVKVEKSITPVAIKKESSSSESDSSDEESSSEDELPALGKKVLAGTPANEGVPKINGVKRTASEASSSSEESEDDREEKKAVEPAAKRSKTEVGTTKPKASVSRTHVSGTEENASGPLPAQPYNPPSGYVPLDLSGVTFSKTFLSSSLQGKQVWHITAPSDVPLASISEVALDAIASGKPVLNHKGTDYTLSEADKTNTSTVAFAPSKDSFAPLGQPVDLTLQLQQHVTLPSLSHRQASQLTGSNAAASVAQASVTSVRPQPKGLRMRYRPPGYGTGDPGTLGSDSETAEPEETSRSFQFPRALGGSSELHDRSTTQEPNGPALKPKKKRKEKAKDAPTNEHTNGTSGEAEASKRDDATVVKSEEMDEDVTMADADMPPKPSKEDKARRKEEKRLKKEAKMKAKAV</sequence>
<feature type="compositionally biased region" description="Polar residues" evidence="1">
    <location>
        <begin position="170"/>
        <end position="181"/>
    </location>
</feature>
<feature type="compositionally biased region" description="Basic and acidic residues" evidence="1">
    <location>
        <begin position="64"/>
        <end position="74"/>
    </location>
</feature>
<feature type="compositionally biased region" description="Basic and acidic residues" evidence="1">
    <location>
        <begin position="145"/>
        <end position="159"/>
    </location>
</feature>
<dbReference type="InterPro" id="IPR053263">
    <property type="entry name" value="Euk_RPA34_RNAP_subunit"/>
</dbReference>
<evidence type="ECO:0000313" key="2">
    <source>
        <dbReference type="EMBL" id="KAK5699890.1"/>
    </source>
</evidence>
<dbReference type="InterPro" id="IPR013240">
    <property type="entry name" value="DNA-dir_RNA_pol1_su_RPA34"/>
</dbReference>
<dbReference type="PANTHER" id="PTHR28155:SF1">
    <property type="entry name" value="DNA-DIRECTED RNA POLYMERASE I SUBUNIT RPA34.5-DOMAIN-CONTAINING PROTEIN"/>
    <property type="match status" value="1"/>
</dbReference>
<feature type="region of interest" description="Disordered" evidence="1">
    <location>
        <begin position="1"/>
        <end position="199"/>
    </location>
</feature>
<dbReference type="Gene3D" id="6.20.250.70">
    <property type="match status" value="1"/>
</dbReference>
<feature type="compositionally biased region" description="Low complexity" evidence="1">
    <location>
        <begin position="314"/>
        <end position="326"/>
    </location>
</feature>
<name>A0AAN7ZNJ8_9PEZI</name>
<feature type="compositionally biased region" description="Basic and acidic residues" evidence="1">
    <location>
        <begin position="419"/>
        <end position="432"/>
    </location>
</feature>
<dbReference type="EMBL" id="JAVRQU010000008">
    <property type="protein sequence ID" value="KAK5699890.1"/>
    <property type="molecule type" value="Genomic_DNA"/>
</dbReference>
<organism evidence="2 3">
    <name type="scientific">Elasticomyces elasticus</name>
    <dbReference type="NCBI Taxonomy" id="574655"/>
    <lineage>
        <taxon>Eukaryota</taxon>
        <taxon>Fungi</taxon>
        <taxon>Dikarya</taxon>
        <taxon>Ascomycota</taxon>
        <taxon>Pezizomycotina</taxon>
        <taxon>Dothideomycetes</taxon>
        <taxon>Dothideomycetidae</taxon>
        <taxon>Mycosphaerellales</taxon>
        <taxon>Teratosphaeriaceae</taxon>
        <taxon>Elasticomyces</taxon>
    </lineage>
</organism>
<reference evidence="2" key="1">
    <citation type="submission" date="2023-08" db="EMBL/GenBank/DDBJ databases">
        <title>Black Yeasts Isolated from many extreme environments.</title>
        <authorList>
            <person name="Coleine C."/>
            <person name="Stajich J.E."/>
            <person name="Selbmann L."/>
        </authorList>
    </citation>
    <scope>NUCLEOTIDE SEQUENCE</scope>
    <source>
        <strain evidence="2">CCFEE 5810</strain>
    </source>
</reference>
<feature type="region of interest" description="Disordered" evidence="1">
    <location>
        <begin position="312"/>
        <end position="474"/>
    </location>
</feature>
<feature type="compositionally biased region" description="Basic and acidic residues" evidence="1">
    <location>
        <begin position="449"/>
        <end position="474"/>
    </location>
</feature>
<dbReference type="AlphaFoldDB" id="A0AAN7ZNJ8"/>
<dbReference type="GO" id="GO:0006360">
    <property type="term" value="P:transcription by RNA polymerase I"/>
    <property type="evidence" value="ECO:0007669"/>
    <property type="project" value="InterPro"/>
</dbReference>
<evidence type="ECO:0000313" key="3">
    <source>
        <dbReference type="Proteomes" id="UP001310594"/>
    </source>
</evidence>